<evidence type="ECO:0000259" key="2">
    <source>
        <dbReference type="Pfam" id="PF05569"/>
    </source>
</evidence>
<keyword evidence="1" id="KW-1133">Transmembrane helix</keyword>
<evidence type="ECO:0000313" key="3">
    <source>
        <dbReference type="EMBL" id="MBE1556100.1"/>
    </source>
</evidence>
<feature type="transmembrane region" description="Helical" evidence="1">
    <location>
        <begin position="38"/>
        <end position="57"/>
    </location>
</feature>
<dbReference type="AlphaFoldDB" id="A0A927MJY9"/>
<comment type="caution">
    <text evidence="3">The sequence shown here is derived from an EMBL/GenBank/DDBJ whole genome shotgun (WGS) entry which is preliminary data.</text>
</comment>
<dbReference type="PANTHER" id="PTHR34978">
    <property type="entry name" value="POSSIBLE SENSOR-TRANSDUCER PROTEIN BLAR"/>
    <property type="match status" value="1"/>
</dbReference>
<protein>
    <submittedName>
        <fullName evidence="3">Beta-lactamase regulating signal transducer with metallopeptidase domain/sRNA-binding carbon storage regulator CsrA</fullName>
    </submittedName>
</protein>
<proteinExistence type="predicted"/>
<keyword evidence="4" id="KW-1185">Reference proteome</keyword>
<name>A0A927MJY9_9BACL</name>
<dbReference type="EMBL" id="JADBEL010000021">
    <property type="protein sequence ID" value="MBE1556100.1"/>
    <property type="molecule type" value="Genomic_DNA"/>
</dbReference>
<dbReference type="CDD" id="cd07341">
    <property type="entry name" value="M56_BlaR1_MecR1_like"/>
    <property type="match status" value="1"/>
</dbReference>
<dbReference type="InterPro" id="IPR052173">
    <property type="entry name" value="Beta-lactam_resp_regulator"/>
</dbReference>
<gene>
    <name evidence="3" type="ORF">H4683_003221</name>
</gene>
<keyword evidence="1" id="KW-0812">Transmembrane</keyword>
<dbReference type="PANTHER" id="PTHR34978:SF3">
    <property type="entry name" value="SLR0241 PROTEIN"/>
    <property type="match status" value="1"/>
</dbReference>
<dbReference type="Proteomes" id="UP000658225">
    <property type="component" value="Unassembled WGS sequence"/>
</dbReference>
<keyword evidence="1" id="KW-0472">Membrane</keyword>
<organism evidence="3 4">
    <name type="scientific">Sporosarcina limicola</name>
    <dbReference type="NCBI Taxonomy" id="34101"/>
    <lineage>
        <taxon>Bacteria</taxon>
        <taxon>Bacillati</taxon>
        <taxon>Bacillota</taxon>
        <taxon>Bacilli</taxon>
        <taxon>Bacillales</taxon>
        <taxon>Caryophanaceae</taxon>
        <taxon>Sporosarcina</taxon>
    </lineage>
</organism>
<reference evidence="3" key="1">
    <citation type="submission" date="2020-10" db="EMBL/GenBank/DDBJ databases">
        <title>Genomic Encyclopedia of Type Strains, Phase IV (KMG-IV): sequencing the most valuable type-strain genomes for metagenomic binning, comparative biology and taxonomic classification.</title>
        <authorList>
            <person name="Goeker M."/>
        </authorList>
    </citation>
    <scope>NUCLEOTIDE SEQUENCE</scope>
    <source>
        <strain evidence="3">DSM 13886</strain>
    </source>
</reference>
<feature type="domain" description="Peptidase M56" evidence="2">
    <location>
        <begin position="9"/>
        <end position="299"/>
    </location>
</feature>
<dbReference type="RefSeq" id="WP_192599773.1">
    <property type="nucleotide sequence ID" value="NZ_JADBEL010000021.1"/>
</dbReference>
<feature type="transmembrane region" description="Helical" evidence="1">
    <location>
        <begin position="6"/>
        <end position="26"/>
    </location>
</feature>
<accession>A0A927MJY9</accession>
<feature type="transmembrane region" description="Helical" evidence="1">
    <location>
        <begin position="310"/>
        <end position="330"/>
    </location>
</feature>
<dbReference type="InterPro" id="IPR008756">
    <property type="entry name" value="Peptidase_M56"/>
</dbReference>
<feature type="transmembrane region" description="Helical" evidence="1">
    <location>
        <begin position="101"/>
        <end position="126"/>
    </location>
</feature>
<sequence length="430" mass="48371">MLMNMYTQLLMMSVIAGVFYLILKMLSTVTLKYFTATWHYYSNIVIATLFLIPYHYWLSRLDLNIIPKIDKVLNLPSIMRFSPTSQTALPPELVQVESYSIGYSILVFLPYLLLMGTLVFIAIVIVQNYKANQRIVSLCRLTDDQQIVGMLSICKQEMGISEKIPVYISSSISSPFLSGIFHPRIVLPNVEFQLEELRCIFLHELTHWKRHDAWIKCLLLLINAVHWFNPLVYMARRDIDHFCELSCDESVVKSMNNQERRRYCELILNVLWNVADQRVKLFSAFSDKQKHLERRITMILKNENFKSKKWIRVSAIMLTLGFMSVGAIVADAASAKQEVYTDNKVGVSVAKVVTGGKVGARTPKVVTGGKVKAGVKTPKVVTGGKVKASVKTPKVVTGGKVKVGVRTPKVVKGGKVKVGIKTPKVVTGGK</sequence>
<evidence type="ECO:0000256" key="1">
    <source>
        <dbReference type="SAM" id="Phobius"/>
    </source>
</evidence>
<evidence type="ECO:0000313" key="4">
    <source>
        <dbReference type="Proteomes" id="UP000658225"/>
    </source>
</evidence>
<dbReference type="Pfam" id="PF05569">
    <property type="entry name" value="Peptidase_M56"/>
    <property type="match status" value="1"/>
</dbReference>